<evidence type="ECO:0000259" key="4">
    <source>
        <dbReference type="PROSITE" id="PS01031"/>
    </source>
</evidence>
<feature type="compositionally biased region" description="Basic residues" evidence="3">
    <location>
        <begin position="273"/>
        <end position="286"/>
    </location>
</feature>
<feature type="compositionally biased region" description="Polar residues" evidence="3">
    <location>
        <begin position="243"/>
        <end position="253"/>
    </location>
</feature>
<comment type="caution">
    <text evidence="5">The sequence shown here is derived from an EMBL/GenBank/DDBJ whole genome shotgun (WGS) entry which is preliminary data.</text>
</comment>
<keyword evidence="5" id="KW-0346">Stress response</keyword>
<dbReference type="GO" id="GO:0009408">
    <property type="term" value="P:response to heat"/>
    <property type="evidence" value="ECO:0007669"/>
    <property type="project" value="TreeGrafter"/>
</dbReference>
<protein>
    <submittedName>
        <fullName evidence="5">Heat shock protein beta-2</fullName>
    </submittedName>
</protein>
<proteinExistence type="inferred from homology"/>
<dbReference type="Pfam" id="PF00525">
    <property type="entry name" value="Crystallin"/>
    <property type="match status" value="1"/>
</dbReference>
<feature type="compositionally biased region" description="Polar residues" evidence="3">
    <location>
        <begin position="219"/>
        <end position="233"/>
    </location>
</feature>
<dbReference type="PROSITE" id="PS01031">
    <property type="entry name" value="SHSP"/>
    <property type="match status" value="1"/>
</dbReference>
<evidence type="ECO:0000256" key="2">
    <source>
        <dbReference type="RuleBase" id="RU003616"/>
    </source>
</evidence>
<dbReference type="SUPFAM" id="SSF49764">
    <property type="entry name" value="HSP20-like chaperones"/>
    <property type="match status" value="1"/>
</dbReference>
<name>A0A3N0YRE1_ANAGA</name>
<dbReference type="Pfam" id="PF00011">
    <property type="entry name" value="HSP20"/>
    <property type="match status" value="1"/>
</dbReference>
<evidence type="ECO:0000313" key="5">
    <source>
        <dbReference type="EMBL" id="ROL48763.1"/>
    </source>
</evidence>
<dbReference type="GO" id="GO:0051082">
    <property type="term" value="F:unfolded protein binding"/>
    <property type="evidence" value="ECO:0007669"/>
    <property type="project" value="TreeGrafter"/>
</dbReference>
<dbReference type="AlphaFoldDB" id="A0A3N0YRE1"/>
<dbReference type="EMBL" id="RJVU01028973">
    <property type="protein sequence ID" value="ROL48763.1"/>
    <property type="molecule type" value="Genomic_DNA"/>
</dbReference>
<dbReference type="InterPro" id="IPR008978">
    <property type="entry name" value="HSP20-like_chaperone"/>
</dbReference>
<dbReference type="InterPro" id="IPR002068">
    <property type="entry name" value="A-crystallin/Hsp20_dom"/>
</dbReference>
<dbReference type="Proteomes" id="UP000281406">
    <property type="component" value="Unassembled WGS sequence"/>
</dbReference>
<dbReference type="GO" id="GO:0005212">
    <property type="term" value="F:structural constituent of eye lens"/>
    <property type="evidence" value="ECO:0007669"/>
    <property type="project" value="InterPro"/>
</dbReference>
<dbReference type="GO" id="GO:0005634">
    <property type="term" value="C:nucleus"/>
    <property type="evidence" value="ECO:0007669"/>
    <property type="project" value="TreeGrafter"/>
</dbReference>
<dbReference type="InterPro" id="IPR003090">
    <property type="entry name" value="Alpha-crystallin_N"/>
</dbReference>
<gene>
    <name evidence="5" type="ORF">DPX16_7699</name>
</gene>
<organism evidence="5 6">
    <name type="scientific">Anabarilius grahami</name>
    <name type="common">Kanglang fish</name>
    <name type="synonym">Barilius grahami</name>
    <dbReference type="NCBI Taxonomy" id="495550"/>
    <lineage>
        <taxon>Eukaryota</taxon>
        <taxon>Metazoa</taxon>
        <taxon>Chordata</taxon>
        <taxon>Craniata</taxon>
        <taxon>Vertebrata</taxon>
        <taxon>Euteleostomi</taxon>
        <taxon>Actinopterygii</taxon>
        <taxon>Neopterygii</taxon>
        <taxon>Teleostei</taxon>
        <taxon>Ostariophysi</taxon>
        <taxon>Cypriniformes</taxon>
        <taxon>Xenocyprididae</taxon>
        <taxon>Xenocypridinae</taxon>
        <taxon>Xenocypridinae incertae sedis</taxon>
        <taxon>Anabarilius</taxon>
    </lineage>
</organism>
<dbReference type="GO" id="GO:0005737">
    <property type="term" value="C:cytoplasm"/>
    <property type="evidence" value="ECO:0007669"/>
    <property type="project" value="TreeGrafter"/>
</dbReference>
<evidence type="ECO:0000256" key="1">
    <source>
        <dbReference type="PROSITE-ProRule" id="PRU00285"/>
    </source>
</evidence>
<dbReference type="InterPro" id="IPR001436">
    <property type="entry name" value="Alpha-crystallin/sHSP_animal"/>
</dbReference>
<dbReference type="CDD" id="cd06476">
    <property type="entry name" value="ACD_HspB2_like"/>
    <property type="match status" value="1"/>
</dbReference>
<feature type="region of interest" description="Disordered" evidence="3">
    <location>
        <begin position="219"/>
        <end position="286"/>
    </location>
</feature>
<dbReference type="OrthoDB" id="1431247at2759"/>
<dbReference type="PANTHER" id="PTHR45640:SF27">
    <property type="entry name" value="HEAT SHOCK PROTEIN BETA-2"/>
    <property type="match status" value="1"/>
</dbReference>
<accession>A0A3N0YRE1</accession>
<sequence length="286" mass="32681">MADRTVPHAYPMSMDYEMCTPPRIYDQNFAEALTSKDLLAPVLYHGYYIRPRINKQLERGFSQVDSEDDWYRVLLDVCQFTPDEISVRTVDNLLEVTGRHAQRMDQHGFVSREFTRTYILPMGVDPLLVQVSISHDGILCIQAPRKTEDLEPKINQLKIKVDKKECKSPPVVPPNQHPRVDVHVHDCVTAEPQYAQVNKKRKQNEDGLHYADVQVLQSENVTSRGKPSQTPNHHNTEYATIDFTPTANTQTSAEPADIFIPPGELQRPNMSFSHKKNVHSKRAVKA</sequence>
<dbReference type="PANTHER" id="PTHR45640">
    <property type="entry name" value="HEAT SHOCK PROTEIN HSP-12.2-RELATED"/>
    <property type="match status" value="1"/>
</dbReference>
<dbReference type="GO" id="GO:0042026">
    <property type="term" value="P:protein refolding"/>
    <property type="evidence" value="ECO:0007669"/>
    <property type="project" value="TreeGrafter"/>
</dbReference>
<dbReference type="PRINTS" id="PR00299">
    <property type="entry name" value="ACRYSTALLIN"/>
</dbReference>
<dbReference type="GO" id="GO:0043066">
    <property type="term" value="P:negative regulation of apoptotic process"/>
    <property type="evidence" value="ECO:0007669"/>
    <property type="project" value="TreeGrafter"/>
</dbReference>
<dbReference type="Gene3D" id="2.60.40.790">
    <property type="match status" value="1"/>
</dbReference>
<evidence type="ECO:0000256" key="3">
    <source>
        <dbReference type="SAM" id="MobiDB-lite"/>
    </source>
</evidence>
<reference evidence="5 6" key="1">
    <citation type="submission" date="2018-10" db="EMBL/GenBank/DDBJ databases">
        <title>Genome assembly for a Yunnan-Guizhou Plateau 3E fish, Anabarilius grahami (Regan), and its evolutionary and genetic applications.</title>
        <authorList>
            <person name="Jiang W."/>
        </authorList>
    </citation>
    <scope>NUCLEOTIDE SEQUENCE [LARGE SCALE GENOMIC DNA]</scope>
    <source>
        <strain evidence="5">AG-KIZ</strain>
        <tissue evidence="5">Muscle</tissue>
    </source>
</reference>
<comment type="similarity">
    <text evidence="1 2">Belongs to the small heat shock protein (HSP20) family.</text>
</comment>
<evidence type="ECO:0000313" key="6">
    <source>
        <dbReference type="Proteomes" id="UP000281406"/>
    </source>
</evidence>
<feature type="domain" description="SHSP" evidence="4">
    <location>
        <begin position="52"/>
        <end position="160"/>
    </location>
</feature>
<keyword evidence="6" id="KW-1185">Reference proteome</keyword>